<dbReference type="Proteomes" id="UP000059188">
    <property type="component" value="Unassembled WGS sequence"/>
</dbReference>
<organism evidence="2 3">
    <name type="scientific">Thanatephorus cucumeris (strain AG1-IB / isolate 7/3/14)</name>
    <name type="common">Lettuce bottom rot fungus</name>
    <name type="synonym">Rhizoctonia solani</name>
    <dbReference type="NCBI Taxonomy" id="1108050"/>
    <lineage>
        <taxon>Eukaryota</taxon>
        <taxon>Fungi</taxon>
        <taxon>Dikarya</taxon>
        <taxon>Basidiomycota</taxon>
        <taxon>Agaricomycotina</taxon>
        <taxon>Agaricomycetes</taxon>
        <taxon>Cantharellales</taxon>
        <taxon>Ceratobasidiaceae</taxon>
        <taxon>Rhizoctonia</taxon>
        <taxon>Rhizoctonia solani AG-1</taxon>
    </lineage>
</organism>
<reference evidence="2 3" key="1">
    <citation type="submission" date="2014-11" db="EMBL/GenBank/DDBJ databases">
        <authorList>
            <person name="Wibberg Daniel"/>
        </authorList>
    </citation>
    <scope>NUCLEOTIDE SEQUENCE [LARGE SCALE GENOMIC DNA]</scope>
    <source>
        <strain evidence="2">Rhizoctonia solani AG1-IB 7/3/14</strain>
    </source>
</reference>
<gene>
    <name evidence="2" type="ORF">RSOLAG1IB_12418</name>
</gene>
<dbReference type="EMBL" id="LN679628">
    <property type="protein sequence ID" value="CEL61249.1"/>
    <property type="molecule type" value="Genomic_DNA"/>
</dbReference>
<sequence>MQDLCTLYVDAAKLSRIFGMTKLEEWAINWLYSTFTRRDHVIDQLASLAQSWSASSLAELGTLSHNTKLENPVAVFIQRFVHLNMKDTTASFSRGAEVCMDLFDILKSPDNEDPQDMPNTWGTQDDQSSNGAGSIVRRISYMLSYVTSTDPRPVPNTPLLSWSNNTVLLGCIFLKLLSLGHHSWAWSQRTSRKDKAILYAAQVQLVDASKEFKSLGWIGPDLPHQVITSSKLCPECKNIVVNEWKQFFGELGKGMGSGLPLKDVSLLTQIIDFRWEAYTEWRNRRGSRGDGRRRRGLCCSLDNLLDFLDERLRELYEEVASRYWKLAEEV</sequence>
<feature type="compositionally biased region" description="Polar residues" evidence="1">
    <location>
        <begin position="117"/>
        <end position="131"/>
    </location>
</feature>
<dbReference type="AlphaFoldDB" id="A0A0B7FWI8"/>
<evidence type="ECO:0000313" key="3">
    <source>
        <dbReference type="Proteomes" id="UP000059188"/>
    </source>
</evidence>
<accession>A0A0B7FWI8</accession>
<proteinExistence type="predicted"/>
<protein>
    <submittedName>
        <fullName evidence="2">Uncharacterized protein</fullName>
    </submittedName>
</protein>
<evidence type="ECO:0000256" key="1">
    <source>
        <dbReference type="SAM" id="MobiDB-lite"/>
    </source>
</evidence>
<name>A0A0B7FWI8_THACB</name>
<keyword evidence="3" id="KW-1185">Reference proteome</keyword>
<evidence type="ECO:0000313" key="2">
    <source>
        <dbReference type="EMBL" id="CEL61249.1"/>
    </source>
</evidence>
<feature type="region of interest" description="Disordered" evidence="1">
    <location>
        <begin position="111"/>
        <end position="131"/>
    </location>
</feature>